<dbReference type="GO" id="GO:0016787">
    <property type="term" value="F:hydrolase activity"/>
    <property type="evidence" value="ECO:0007669"/>
    <property type="project" value="UniProtKB-KW"/>
</dbReference>
<keyword evidence="2" id="KW-0378">Hydrolase</keyword>
<organism evidence="2">
    <name type="scientific">uncultured Ramlibacter sp</name>
    <dbReference type="NCBI Taxonomy" id="260755"/>
    <lineage>
        <taxon>Bacteria</taxon>
        <taxon>Pseudomonadati</taxon>
        <taxon>Pseudomonadota</taxon>
        <taxon>Betaproteobacteria</taxon>
        <taxon>Burkholderiales</taxon>
        <taxon>Comamonadaceae</taxon>
        <taxon>Ramlibacter</taxon>
        <taxon>environmental samples</taxon>
    </lineage>
</organism>
<sequence length="152" mass="15805">VPAAARLASCLRHRPGDAGWIQPALPAVPHRVGPGQAALRIRRLAWPAAGPARAHRVLRPARAGSGGPAGAGVQGRRAADGGLAPGQAALHRPADRPPPAGAGRDFLQFGHDQDPAPDLLPQRLHLRPACGVHRVHRERRAGGHAHLPGLLP</sequence>
<feature type="compositionally biased region" description="Gly residues" evidence="1">
    <location>
        <begin position="64"/>
        <end position="73"/>
    </location>
</feature>
<feature type="non-terminal residue" evidence="2">
    <location>
        <position position="152"/>
    </location>
</feature>
<reference evidence="2" key="1">
    <citation type="submission" date="2020-02" db="EMBL/GenBank/DDBJ databases">
        <authorList>
            <person name="Meier V. D."/>
        </authorList>
    </citation>
    <scope>NUCLEOTIDE SEQUENCE</scope>
    <source>
        <strain evidence="2">AVDCRST_MAG51</strain>
    </source>
</reference>
<feature type="region of interest" description="Disordered" evidence="1">
    <location>
        <begin position="58"/>
        <end position="119"/>
    </location>
</feature>
<evidence type="ECO:0000313" key="2">
    <source>
        <dbReference type="EMBL" id="CAA9402698.1"/>
    </source>
</evidence>
<dbReference type="EC" id="2.7.11.5" evidence="2"/>
<feature type="non-terminal residue" evidence="2">
    <location>
        <position position="1"/>
    </location>
</feature>
<dbReference type="EC" id="3.1.3.-" evidence="2"/>
<protein>
    <submittedName>
        <fullName evidence="2">Isocitrate dehydrogenase phosphatase/kinase</fullName>
        <ecNumber evidence="2">2.7.11.5</ecNumber>
        <ecNumber evidence="2">3.1.3.-</ecNumber>
    </submittedName>
</protein>
<keyword evidence="2" id="KW-0418">Kinase</keyword>
<gene>
    <name evidence="2" type="ORF">AVDCRST_MAG51-984</name>
</gene>
<dbReference type="AlphaFoldDB" id="A0A6J4P0D7"/>
<proteinExistence type="predicted"/>
<keyword evidence="2" id="KW-0808">Transferase</keyword>
<dbReference type="EMBL" id="CADCUX010000235">
    <property type="protein sequence ID" value="CAA9402698.1"/>
    <property type="molecule type" value="Genomic_DNA"/>
</dbReference>
<dbReference type="GO" id="GO:0008772">
    <property type="term" value="F:[isocitrate dehydrogenase (NADP+)] kinase activity"/>
    <property type="evidence" value="ECO:0007669"/>
    <property type="project" value="UniProtKB-EC"/>
</dbReference>
<accession>A0A6J4P0D7</accession>
<name>A0A6J4P0D7_9BURK</name>
<evidence type="ECO:0000256" key="1">
    <source>
        <dbReference type="SAM" id="MobiDB-lite"/>
    </source>
</evidence>